<evidence type="ECO:0000256" key="12">
    <source>
        <dbReference type="ARBA" id="ARBA00023224"/>
    </source>
</evidence>
<dbReference type="InterPro" id="IPR001760">
    <property type="entry name" value="Opsin"/>
</dbReference>
<reference evidence="16" key="1">
    <citation type="submission" date="2021-02" db="EMBL/GenBank/DDBJ databases">
        <authorList>
            <person name="Nowell W R."/>
        </authorList>
    </citation>
    <scope>NUCLEOTIDE SEQUENCE</scope>
</reference>
<dbReference type="InterPro" id="IPR050125">
    <property type="entry name" value="GPCR_opsins"/>
</dbReference>
<evidence type="ECO:0000313" key="15">
    <source>
        <dbReference type="EMBL" id="CAF1008563.1"/>
    </source>
</evidence>
<comment type="subcellular location">
    <subcellularLocation>
        <location evidence="1 13">Membrane</location>
        <topology evidence="1 13">Multi-pass membrane protein</topology>
    </subcellularLocation>
</comment>
<evidence type="ECO:0000256" key="3">
    <source>
        <dbReference type="ARBA" id="ARBA00022606"/>
    </source>
</evidence>
<dbReference type="PANTHER" id="PTHR24240">
    <property type="entry name" value="OPSIN"/>
    <property type="match status" value="1"/>
</dbReference>
<evidence type="ECO:0000256" key="9">
    <source>
        <dbReference type="ARBA" id="ARBA00023136"/>
    </source>
</evidence>
<dbReference type="Gene3D" id="1.20.1070.10">
    <property type="entry name" value="Rhodopsin 7-helix transmembrane proteins"/>
    <property type="match status" value="1"/>
</dbReference>
<keyword evidence="2 13" id="KW-0600">Photoreceptor protein</keyword>
<dbReference type="Proteomes" id="UP000663852">
    <property type="component" value="Unassembled WGS sequence"/>
</dbReference>
<evidence type="ECO:0000313" key="17">
    <source>
        <dbReference type="Proteomes" id="UP000663828"/>
    </source>
</evidence>
<comment type="caution">
    <text evidence="16">The sequence shown here is derived from an EMBL/GenBank/DDBJ whole genome shotgun (WGS) entry which is preliminary data.</text>
</comment>
<protein>
    <recommendedName>
        <fullName evidence="14">G-protein coupled receptors family 1 profile domain-containing protein</fullName>
    </recommendedName>
</protein>
<feature type="transmembrane region" description="Helical" evidence="13">
    <location>
        <begin position="136"/>
        <end position="160"/>
    </location>
</feature>
<dbReference type="OrthoDB" id="5564849at2759"/>
<evidence type="ECO:0000256" key="10">
    <source>
        <dbReference type="ARBA" id="ARBA00023157"/>
    </source>
</evidence>
<feature type="transmembrane region" description="Helical" evidence="13">
    <location>
        <begin position="180"/>
        <end position="206"/>
    </location>
</feature>
<dbReference type="GO" id="GO:0007601">
    <property type="term" value="P:visual perception"/>
    <property type="evidence" value="ECO:0007669"/>
    <property type="project" value="InterPro"/>
</dbReference>
<gene>
    <name evidence="16" type="ORF">EDS130_LOCUS26026</name>
    <name evidence="15" type="ORF">XAT740_LOCUS13595</name>
</gene>
<evidence type="ECO:0000256" key="13">
    <source>
        <dbReference type="RuleBase" id="RU004951"/>
    </source>
</evidence>
<keyword evidence="6 13" id="KW-1133">Transmembrane helix</keyword>
<keyword evidence="12 13" id="KW-0807">Transducer</keyword>
<dbReference type="PROSITE" id="PS00237">
    <property type="entry name" value="G_PROTEIN_RECEP_F1_1"/>
    <property type="match status" value="1"/>
</dbReference>
<dbReference type="InterPro" id="IPR017452">
    <property type="entry name" value="GPCR_Rhodpsn_7TM"/>
</dbReference>
<dbReference type="GO" id="GO:0007602">
    <property type="term" value="P:phototransduction"/>
    <property type="evidence" value="ECO:0007669"/>
    <property type="project" value="UniProtKB-KW"/>
</dbReference>
<evidence type="ECO:0000256" key="7">
    <source>
        <dbReference type="ARBA" id="ARBA00022991"/>
    </source>
</evidence>
<dbReference type="Proteomes" id="UP000663828">
    <property type="component" value="Unassembled WGS sequence"/>
</dbReference>
<keyword evidence="8 13" id="KW-0297">G-protein coupled receptor</keyword>
<keyword evidence="9 13" id="KW-0472">Membrane</keyword>
<dbReference type="EMBL" id="CAJNOR010000792">
    <property type="protein sequence ID" value="CAF1008563.1"/>
    <property type="molecule type" value="Genomic_DNA"/>
</dbReference>
<feature type="transmembrane region" description="Helical" evidence="13">
    <location>
        <begin position="86"/>
        <end position="115"/>
    </location>
</feature>
<dbReference type="EMBL" id="CAJNOJ010000156">
    <property type="protein sequence ID" value="CAF1213743.1"/>
    <property type="molecule type" value="Genomic_DNA"/>
</dbReference>
<dbReference type="AlphaFoldDB" id="A0A814XAU8"/>
<evidence type="ECO:0000259" key="14">
    <source>
        <dbReference type="PROSITE" id="PS50262"/>
    </source>
</evidence>
<evidence type="ECO:0000256" key="6">
    <source>
        <dbReference type="ARBA" id="ARBA00022989"/>
    </source>
</evidence>
<keyword evidence="5 13" id="KW-0681">Retinal protein</keyword>
<accession>A0A814XAU8</accession>
<evidence type="ECO:0000256" key="8">
    <source>
        <dbReference type="ARBA" id="ARBA00023040"/>
    </source>
</evidence>
<evidence type="ECO:0000256" key="11">
    <source>
        <dbReference type="ARBA" id="ARBA00023170"/>
    </source>
</evidence>
<name>A0A814XAU8_ADIRI</name>
<keyword evidence="11 13" id="KW-0675">Receptor</keyword>
<keyword evidence="3 13" id="KW-0716">Sensory transduction</keyword>
<evidence type="ECO:0000256" key="5">
    <source>
        <dbReference type="ARBA" id="ARBA00022925"/>
    </source>
</evidence>
<dbReference type="SUPFAM" id="SSF81321">
    <property type="entry name" value="Family A G protein-coupled receptor-like"/>
    <property type="match status" value="1"/>
</dbReference>
<evidence type="ECO:0000256" key="1">
    <source>
        <dbReference type="ARBA" id="ARBA00004141"/>
    </source>
</evidence>
<evidence type="ECO:0000256" key="2">
    <source>
        <dbReference type="ARBA" id="ARBA00022543"/>
    </source>
</evidence>
<evidence type="ECO:0000313" key="18">
    <source>
        <dbReference type="Proteomes" id="UP000663852"/>
    </source>
</evidence>
<dbReference type="InterPro" id="IPR000276">
    <property type="entry name" value="GPCR_Rhodpsn"/>
</dbReference>
<evidence type="ECO:0000313" key="16">
    <source>
        <dbReference type="EMBL" id="CAF1213743.1"/>
    </source>
</evidence>
<feature type="domain" description="G-protein coupled receptors family 1 profile" evidence="14">
    <location>
        <begin position="35"/>
        <end position="292"/>
    </location>
</feature>
<dbReference type="PROSITE" id="PS50262">
    <property type="entry name" value="G_PROTEIN_RECEP_F1_2"/>
    <property type="match status" value="1"/>
</dbReference>
<dbReference type="GO" id="GO:0004930">
    <property type="term" value="F:G protein-coupled receptor activity"/>
    <property type="evidence" value="ECO:0007669"/>
    <property type="project" value="UniProtKB-KW"/>
</dbReference>
<dbReference type="CDD" id="cd14969">
    <property type="entry name" value="7tmA_Opsins_type2_animals"/>
    <property type="match status" value="1"/>
</dbReference>
<evidence type="ECO:0000256" key="4">
    <source>
        <dbReference type="ARBA" id="ARBA00022692"/>
    </source>
</evidence>
<feature type="transmembrane region" description="Helical" evidence="13">
    <location>
        <begin position="21"/>
        <end position="44"/>
    </location>
</feature>
<keyword evidence="10" id="KW-1015">Disulfide bond</keyword>
<feature type="transmembrane region" description="Helical" evidence="13">
    <location>
        <begin position="272"/>
        <end position="293"/>
    </location>
</feature>
<dbReference type="PRINTS" id="PR00237">
    <property type="entry name" value="GPCRRHODOPSN"/>
</dbReference>
<sequence>MPTTKNLTSTKLESCHILRPLGYYLIILWIMSTFLNGSILYIFIRYKKIRQTSTNIFIGGLILVDFIGGCFEIPLPAIALINCKWIFAYVGCVFEAMIAYFAGCSNMYMLCLLSIDRYFVVSRSFATTTITPKQSYILIFCAYLVAFLWTLMPLFGWSTYDYEGIGASCSIKWEDRSLNVISYNMTILIFVYLIPVLIMIIANVNVIQIIRERRRNTAMNFSNTHIRHQLLIERRVAHTIGLIIGGFLLAWTPYAITVVVRMFVEENSFPPIFGTIPALFAKTSVVWNPLIYVMRNGNFRHLVPFFAYRRIGRKQRSPDQVNFSVYPYSAVQLPLTIPTRTGDS</sequence>
<dbReference type="GO" id="GO:0016020">
    <property type="term" value="C:membrane"/>
    <property type="evidence" value="ECO:0007669"/>
    <property type="project" value="UniProtKB-SubCell"/>
</dbReference>
<keyword evidence="7 13" id="KW-0157">Chromophore</keyword>
<dbReference type="Pfam" id="PF00001">
    <property type="entry name" value="7tm_1"/>
    <property type="match status" value="1"/>
</dbReference>
<feature type="transmembrane region" description="Helical" evidence="13">
    <location>
        <begin position="236"/>
        <end position="260"/>
    </location>
</feature>
<comment type="similarity">
    <text evidence="13">Belongs to the G-protein coupled receptor 1 family. Opsin subfamily.</text>
</comment>
<keyword evidence="4 13" id="KW-0812">Transmembrane</keyword>
<dbReference type="GO" id="GO:0009881">
    <property type="term" value="F:photoreceptor activity"/>
    <property type="evidence" value="ECO:0007669"/>
    <property type="project" value="UniProtKB-KW"/>
</dbReference>
<feature type="transmembrane region" description="Helical" evidence="13">
    <location>
        <begin position="56"/>
        <end position="80"/>
    </location>
</feature>
<dbReference type="PRINTS" id="PR00238">
    <property type="entry name" value="OPSIN"/>
</dbReference>
<proteinExistence type="inferred from homology"/>
<organism evidence="16 18">
    <name type="scientific">Adineta ricciae</name>
    <name type="common">Rotifer</name>
    <dbReference type="NCBI Taxonomy" id="249248"/>
    <lineage>
        <taxon>Eukaryota</taxon>
        <taxon>Metazoa</taxon>
        <taxon>Spiralia</taxon>
        <taxon>Gnathifera</taxon>
        <taxon>Rotifera</taxon>
        <taxon>Eurotatoria</taxon>
        <taxon>Bdelloidea</taxon>
        <taxon>Adinetida</taxon>
        <taxon>Adinetidae</taxon>
        <taxon>Adineta</taxon>
    </lineage>
</organism>
<keyword evidence="17" id="KW-1185">Reference proteome</keyword>